<name>A0ABZ0RJG6_9BACT</name>
<accession>A0ABZ0RJG6</accession>
<evidence type="ECO:0000313" key="2">
    <source>
        <dbReference type="EMBL" id="WPJ95316.1"/>
    </source>
</evidence>
<feature type="transmembrane region" description="Helical" evidence="1">
    <location>
        <begin position="56"/>
        <end position="82"/>
    </location>
</feature>
<feature type="transmembrane region" description="Helical" evidence="1">
    <location>
        <begin position="157"/>
        <end position="179"/>
    </location>
</feature>
<keyword evidence="1" id="KW-0472">Membrane</keyword>
<evidence type="ECO:0000313" key="3">
    <source>
        <dbReference type="Proteomes" id="UP001324993"/>
    </source>
</evidence>
<keyword evidence="1" id="KW-0812">Transmembrane</keyword>
<reference evidence="2 3" key="1">
    <citation type="submission" date="2023-11" db="EMBL/GenBank/DDBJ databases">
        <title>Coraliomargarita sp. nov., isolated from marine algae.</title>
        <authorList>
            <person name="Lee J.K."/>
            <person name="Baek J.H."/>
            <person name="Kim J.M."/>
            <person name="Choi D.G."/>
            <person name="Jeon C.O."/>
        </authorList>
    </citation>
    <scope>NUCLEOTIDE SEQUENCE [LARGE SCALE GENOMIC DNA]</scope>
    <source>
        <strain evidence="2 3">J2-16</strain>
    </source>
</reference>
<protein>
    <submittedName>
        <fullName evidence="2">ABC transporter permease subunit</fullName>
    </submittedName>
</protein>
<feature type="transmembrane region" description="Helical" evidence="1">
    <location>
        <begin position="109"/>
        <end position="132"/>
    </location>
</feature>
<dbReference type="PANTHER" id="PTHR43471:SF10">
    <property type="entry name" value="SLL1107 PROTEIN"/>
    <property type="match status" value="1"/>
</dbReference>
<dbReference type="Proteomes" id="UP001324993">
    <property type="component" value="Chromosome"/>
</dbReference>
<feature type="transmembrane region" description="Helical" evidence="1">
    <location>
        <begin position="256"/>
        <end position="275"/>
    </location>
</feature>
<dbReference type="PANTHER" id="PTHR43471">
    <property type="entry name" value="ABC TRANSPORTER PERMEASE"/>
    <property type="match status" value="1"/>
</dbReference>
<sequence length="280" mass="31684">MSLLNSFTRIRLIAGTTFLEAVRQKFFNSLLIISIALVASSTFFQQFDFGTGELKFITDFGFGALFFFGSILSITATTQLFFNEMENRTALTMLAKPVYKLEFLAGKFLGAHMLMLSFTLVITLVLSGILYWREMALLERLGEDVMLNGPLVRYGDVFVFGFLQWVKFGILAAITLFVASFSNTNLYTIIVSFFVLIICQLQYIARDAYSGMEAGLERFLVMGLGLIFPNFQLFNIGDQLVFDVEQALPLATVLRLAVYGLIYTFAFILLAQVNFRRREI</sequence>
<keyword evidence="1" id="KW-1133">Transmembrane helix</keyword>
<gene>
    <name evidence="2" type="ORF">SH580_17995</name>
</gene>
<dbReference type="Pfam" id="PF12679">
    <property type="entry name" value="ABC2_membrane_2"/>
    <property type="match status" value="1"/>
</dbReference>
<keyword evidence="3" id="KW-1185">Reference proteome</keyword>
<feature type="transmembrane region" description="Helical" evidence="1">
    <location>
        <begin position="185"/>
        <end position="204"/>
    </location>
</feature>
<proteinExistence type="predicted"/>
<organism evidence="2 3">
    <name type="scientific">Coraliomargarita algicola</name>
    <dbReference type="NCBI Taxonomy" id="3092156"/>
    <lineage>
        <taxon>Bacteria</taxon>
        <taxon>Pseudomonadati</taxon>
        <taxon>Verrucomicrobiota</taxon>
        <taxon>Opitutia</taxon>
        <taxon>Puniceicoccales</taxon>
        <taxon>Coraliomargaritaceae</taxon>
        <taxon>Coraliomargarita</taxon>
    </lineage>
</organism>
<dbReference type="EMBL" id="CP138858">
    <property type="protein sequence ID" value="WPJ95316.1"/>
    <property type="molecule type" value="Genomic_DNA"/>
</dbReference>
<dbReference type="RefSeq" id="WP_319832207.1">
    <property type="nucleotide sequence ID" value="NZ_CP138858.1"/>
</dbReference>
<feature type="transmembrane region" description="Helical" evidence="1">
    <location>
        <begin position="26"/>
        <end position="44"/>
    </location>
</feature>
<evidence type="ECO:0000256" key="1">
    <source>
        <dbReference type="SAM" id="Phobius"/>
    </source>
</evidence>